<dbReference type="PROSITE" id="PS50972">
    <property type="entry name" value="PTERIN_BINDING"/>
    <property type="match status" value="1"/>
</dbReference>
<dbReference type="EMBL" id="CAEZYZ010000041">
    <property type="protein sequence ID" value="CAB4741726.1"/>
    <property type="molecule type" value="Genomic_DNA"/>
</dbReference>
<evidence type="ECO:0000256" key="3">
    <source>
        <dbReference type="ARBA" id="ARBA00004763"/>
    </source>
</evidence>
<keyword evidence="7" id="KW-0460">Magnesium</keyword>
<comment type="pathway">
    <text evidence="3">Cofactor biosynthesis; tetrahydrofolate biosynthesis; 7,8-dihydrofolate from 2-amino-4-hydroxy-6-hydroxymethyl-7,8-dihydropteridine diphosphate and 4-aminobenzoate: step 1/2.</text>
</comment>
<dbReference type="InterPro" id="IPR000489">
    <property type="entry name" value="Pterin-binding_dom"/>
</dbReference>
<name>A0A6J6T3H0_9ZZZZ</name>
<dbReference type="SUPFAM" id="SSF51717">
    <property type="entry name" value="Dihydropteroate synthetase-like"/>
    <property type="match status" value="1"/>
</dbReference>
<organism evidence="10">
    <name type="scientific">freshwater metagenome</name>
    <dbReference type="NCBI Taxonomy" id="449393"/>
    <lineage>
        <taxon>unclassified sequences</taxon>
        <taxon>metagenomes</taxon>
        <taxon>ecological metagenomes</taxon>
    </lineage>
</organism>
<keyword evidence="8" id="KW-0289">Folate biosynthesis</keyword>
<dbReference type="GO" id="GO:0046872">
    <property type="term" value="F:metal ion binding"/>
    <property type="evidence" value="ECO:0007669"/>
    <property type="project" value="UniProtKB-KW"/>
</dbReference>
<dbReference type="InterPro" id="IPR006390">
    <property type="entry name" value="DHP_synth_dom"/>
</dbReference>
<proteinExistence type="predicted"/>
<dbReference type="EC" id="2.5.1.15" evidence="4"/>
<evidence type="ECO:0000256" key="8">
    <source>
        <dbReference type="ARBA" id="ARBA00022909"/>
    </source>
</evidence>
<dbReference type="Gene3D" id="3.20.20.20">
    <property type="entry name" value="Dihydropteroate synthase-like"/>
    <property type="match status" value="1"/>
</dbReference>
<dbReference type="PANTHER" id="PTHR20941">
    <property type="entry name" value="FOLATE SYNTHESIS PROTEINS"/>
    <property type="match status" value="1"/>
</dbReference>
<evidence type="ECO:0000259" key="9">
    <source>
        <dbReference type="PROSITE" id="PS50972"/>
    </source>
</evidence>
<dbReference type="InterPro" id="IPR011005">
    <property type="entry name" value="Dihydropteroate_synth-like_sf"/>
</dbReference>
<dbReference type="GO" id="GO:0046654">
    <property type="term" value="P:tetrahydrofolate biosynthetic process"/>
    <property type="evidence" value="ECO:0007669"/>
    <property type="project" value="TreeGrafter"/>
</dbReference>
<evidence type="ECO:0000256" key="4">
    <source>
        <dbReference type="ARBA" id="ARBA00012458"/>
    </source>
</evidence>
<dbReference type="GO" id="GO:0046656">
    <property type="term" value="P:folic acid biosynthetic process"/>
    <property type="evidence" value="ECO:0007669"/>
    <property type="project" value="UniProtKB-KW"/>
</dbReference>
<protein>
    <recommendedName>
        <fullName evidence="4">dihydropteroate synthase</fullName>
        <ecNumber evidence="4">2.5.1.15</ecNumber>
    </recommendedName>
</protein>
<feature type="domain" description="Pterin-binding" evidence="9">
    <location>
        <begin position="16"/>
        <end position="278"/>
    </location>
</feature>
<dbReference type="Pfam" id="PF00809">
    <property type="entry name" value="Pterin_bind"/>
    <property type="match status" value="1"/>
</dbReference>
<comment type="cofactor">
    <cofactor evidence="2">
        <name>Mg(2+)</name>
        <dbReference type="ChEBI" id="CHEBI:18420"/>
    </cofactor>
</comment>
<dbReference type="FunFam" id="3.20.20.20:FF:000006">
    <property type="entry name" value="Dihydropteroate synthase"/>
    <property type="match status" value="1"/>
</dbReference>
<dbReference type="NCBIfam" id="TIGR01496">
    <property type="entry name" value="DHPS"/>
    <property type="match status" value="1"/>
</dbReference>
<dbReference type="CDD" id="cd00739">
    <property type="entry name" value="DHPS"/>
    <property type="match status" value="1"/>
</dbReference>
<evidence type="ECO:0000313" key="10">
    <source>
        <dbReference type="EMBL" id="CAB4741726.1"/>
    </source>
</evidence>
<evidence type="ECO:0000256" key="7">
    <source>
        <dbReference type="ARBA" id="ARBA00022842"/>
    </source>
</evidence>
<comment type="catalytic activity">
    <reaction evidence="1">
        <text>(7,8-dihydropterin-6-yl)methyl diphosphate + 4-aminobenzoate = 7,8-dihydropteroate + diphosphate</text>
        <dbReference type="Rhea" id="RHEA:19949"/>
        <dbReference type="ChEBI" id="CHEBI:17836"/>
        <dbReference type="ChEBI" id="CHEBI:17839"/>
        <dbReference type="ChEBI" id="CHEBI:33019"/>
        <dbReference type="ChEBI" id="CHEBI:72950"/>
        <dbReference type="EC" id="2.5.1.15"/>
    </reaction>
</comment>
<dbReference type="AlphaFoldDB" id="A0A6J6T3H0"/>
<dbReference type="GO" id="GO:0005829">
    <property type="term" value="C:cytosol"/>
    <property type="evidence" value="ECO:0007669"/>
    <property type="project" value="TreeGrafter"/>
</dbReference>
<dbReference type="PROSITE" id="PS00792">
    <property type="entry name" value="DHPS_1"/>
    <property type="match status" value="1"/>
</dbReference>
<keyword evidence="5" id="KW-0808">Transferase</keyword>
<evidence type="ECO:0000256" key="2">
    <source>
        <dbReference type="ARBA" id="ARBA00001946"/>
    </source>
</evidence>
<keyword evidence="6" id="KW-0479">Metal-binding</keyword>
<sequence>MALRGLPTVLAGIDRTLVMGILNVTPDSFSDGGLHFATEAAIAHGLAMHALGADLVDVGGESTRPGAERITADEEIARVIPVVRALVGAGVAVSIDTMRASTAESAVQAGACIVNDVSGGLADDAMYQTVAGLDVPYVVMHWRGPSATMNERAAYDDVVTDVVNELRARVADAIDAGVAPGSIIVDPGLGFAKDANHNWALLHRLGDLQAMGYPVLVGASRKRFLGSLLAEPSGVNAGEPRSASGRDAATDAVSALSAAAGAWGIRVHDVANSRDAVTVGRAWSRGSE</sequence>
<evidence type="ECO:0000256" key="1">
    <source>
        <dbReference type="ARBA" id="ARBA00000012"/>
    </source>
</evidence>
<dbReference type="PANTHER" id="PTHR20941:SF1">
    <property type="entry name" value="FOLIC ACID SYNTHESIS PROTEIN FOL1"/>
    <property type="match status" value="1"/>
</dbReference>
<accession>A0A6J6T3H0</accession>
<dbReference type="PROSITE" id="PS00793">
    <property type="entry name" value="DHPS_2"/>
    <property type="match status" value="1"/>
</dbReference>
<gene>
    <name evidence="10" type="ORF">UFOPK2810_00366</name>
</gene>
<reference evidence="10" key="1">
    <citation type="submission" date="2020-05" db="EMBL/GenBank/DDBJ databases">
        <authorList>
            <person name="Chiriac C."/>
            <person name="Salcher M."/>
            <person name="Ghai R."/>
            <person name="Kavagutti S V."/>
        </authorList>
    </citation>
    <scope>NUCLEOTIDE SEQUENCE</scope>
</reference>
<dbReference type="InterPro" id="IPR045031">
    <property type="entry name" value="DHP_synth-like"/>
</dbReference>
<dbReference type="GO" id="GO:0004156">
    <property type="term" value="F:dihydropteroate synthase activity"/>
    <property type="evidence" value="ECO:0007669"/>
    <property type="project" value="UniProtKB-EC"/>
</dbReference>
<evidence type="ECO:0000256" key="5">
    <source>
        <dbReference type="ARBA" id="ARBA00022679"/>
    </source>
</evidence>
<evidence type="ECO:0000256" key="6">
    <source>
        <dbReference type="ARBA" id="ARBA00022723"/>
    </source>
</evidence>